<proteinExistence type="predicted"/>
<organism evidence="2 3">
    <name type="scientific">Clostridium aciditolerans</name>
    <dbReference type="NCBI Taxonomy" id="339861"/>
    <lineage>
        <taxon>Bacteria</taxon>
        <taxon>Bacillati</taxon>
        <taxon>Bacillota</taxon>
        <taxon>Clostridia</taxon>
        <taxon>Eubacteriales</taxon>
        <taxon>Clostridiaceae</taxon>
        <taxon>Clostridium</taxon>
    </lineage>
</organism>
<comment type="caution">
    <text evidence="2">The sequence shown here is derived from an EMBL/GenBank/DDBJ whole genome shotgun (WGS) entry which is preliminary data.</text>
</comment>
<feature type="domain" description="Nitroreductase" evidence="1">
    <location>
        <begin position="65"/>
        <end position="248"/>
    </location>
</feature>
<dbReference type="EMBL" id="JAEEGB010000041">
    <property type="protein sequence ID" value="MBI6875364.1"/>
    <property type="molecule type" value="Genomic_DNA"/>
</dbReference>
<dbReference type="InterPro" id="IPR020051">
    <property type="entry name" value="SagB-type_dehydrogenase"/>
</dbReference>
<dbReference type="CDD" id="cd02142">
    <property type="entry name" value="McbC_SagB-like_oxidoreductase"/>
    <property type="match status" value="1"/>
</dbReference>
<name>A0A934I206_9CLOT</name>
<gene>
    <name evidence="2" type="ORF">I6U51_22080</name>
</gene>
<dbReference type="Gene3D" id="3.40.109.10">
    <property type="entry name" value="NADH Oxidase"/>
    <property type="match status" value="1"/>
</dbReference>
<dbReference type="SUPFAM" id="SSF55469">
    <property type="entry name" value="FMN-dependent nitroreductase-like"/>
    <property type="match status" value="1"/>
</dbReference>
<evidence type="ECO:0000313" key="2">
    <source>
        <dbReference type="EMBL" id="MBI6875364.1"/>
    </source>
</evidence>
<dbReference type="InterPro" id="IPR052544">
    <property type="entry name" value="Bacteriocin_Proc_Enz"/>
</dbReference>
<sequence length="252" mass="28952">MDKAKLQREWLKSNFNLLNNIETDQKQKLPQPPLQKFVEEDAEIIVLPEVNKDVITKMNIFDCLMDRKSNRIYTEESLSLEELSFLLWSTQGVKKVVGKVNFATFRTVPSGGARHPFETYLVINRVEGLRKGVYRYLSLDHKLVFMFDKNNMEEEVKEAVSGQNFIASSAVIFVWSCIPYRSEWRYDISAHKTILQDSGHLCQNLYLACEAISCGTCAIGDYNQDIIDKFLMLDGKDEFVIYAAPVGKVKTE</sequence>
<dbReference type="RefSeq" id="WP_211144715.1">
    <property type="nucleotide sequence ID" value="NZ_JAEEGB010000041.1"/>
</dbReference>
<dbReference type="InterPro" id="IPR029479">
    <property type="entry name" value="Nitroreductase"/>
</dbReference>
<dbReference type="NCBIfam" id="TIGR03605">
    <property type="entry name" value="antibiot_sagB"/>
    <property type="match status" value="1"/>
</dbReference>
<reference evidence="2" key="1">
    <citation type="submission" date="2020-12" db="EMBL/GenBank/DDBJ databases">
        <title>Clostridium thailandense sp. nov., a novel acetogenic bacterium isolated from peat land soil in Thailand.</title>
        <authorList>
            <person name="Chaikitkaew S."/>
            <person name="Birkeland N.K."/>
        </authorList>
    </citation>
    <scope>NUCLEOTIDE SEQUENCE</scope>
    <source>
        <strain evidence="2">DSM 17425</strain>
    </source>
</reference>
<keyword evidence="3" id="KW-1185">Reference proteome</keyword>
<dbReference type="GO" id="GO:0016491">
    <property type="term" value="F:oxidoreductase activity"/>
    <property type="evidence" value="ECO:0007669"/>
    <property type="project" value="InterPro"/>
</dbReference>
<dbReference type="PANTHER" id="PTHR43745">
    <property type="entry name" value="NITROREDUCTASE MJ1384-RELATED"/>
    <property type="match status" value="1"/>
</dbReference>
<evidence type="ECO:0000259" key="1">
    <source>
        <dbReference type="Pfam" id="PF00881"/>
    </source>
</evidence>
<dbReference type="PANTHER" id="PTHR43745:SF2">
    <property type="entry name" value="NITROREDUCTASE MJ1384-RELATED"/>
    <property type="match status" value="1"/>
</dbReference>
<dbReference type="Pfam" id="PF00881">
    <property type="entry name" value="Nitroreductase"/>
    <property type="match status" value="1"/>
</dbReference>
<accession>A0A934I206</accession>
<dbReference type="InterPro" id="IPR000415">
    <property type="entry name" value="Nitroreductase-like"/>
</dbReference>
<evidence type="ECO:0000313" key="3">
    <source>
        <dbReference type="Proteomes" id="UP000622687"/>
    </source>
</evidence>
<dbReference type="Proteomes" id="UP000622687">
    <property type="component" value="Unassembled WGS sequence"/>
</dbReference>
<protein>
    <submittedName>
        <fullName evidence="2">SagB/ThcOx family dehydrogenase</fullName>
    </submittedName>
</protein>
<dbReference type="AlphaFoldDB" id="A0A934I206"/>